<evidence type="ECO:0000256" key="1">
    <source>
        <dbReference type="ARBA" id="ARBA00001164"/>
    </source>
</evidence>
<evidence type="ECO:0000313" key="11">
    <source>
        <dbReference type="EMBL" id="RVU36015.1"/>
    </source>
</evidence>
<evidence type="ECO:0000256" key="4">
    <source>
        <dbReference type="ARBA" id="ARBA00022272"/>
    </source>
</evidence>
<evidence type="ECO:0000256" key="2">
    <source>
        <dbReference type="ARBA" id="ARBA00004664"/>
    </source>
</evidence>
<dbReference type="NCBIfam" id="NF002295">
    <property type="entry name" value="PRK01222.1-1"/>
    <property type="match status" value="1"/>
</dbReference>
<evidence type="ECO:0000256" key="8">
    <source>
        <dbReference type="ARBA" id="ARBA00023235"/>
    </source>
</evidence>
<keyword evidence="12" id="KW-1185">Reference proteome</keyword>
<dbReference type="Pfam" id="PF00697">
    <property type="entry name" value="PRAI"/>
    <property type="match status" value="1"/>
</dbReference>
<dbReference type="SUPFAM" id="SSF51366">
    <property type="entry name" value="Ribulose-phoshate binding barrel"/>
    <property type="match status" value="1"/>
</dbReference>
<protein>
    <recommendedName>
        <fullName evidence="4 9">N-(5'-phosphoribosyl)anthranilate isomerase</fullName>
        <shortName evidence="9">PRAI</shortName>
        <ecNumber evidence="3 9">5.3.1.24</ecNumber>
    </recommendedName>
</protein>
<keyword evidence="8 9" id="KW-0413">Isomerase</keyword>
<keyword evidence="6 9" id="KW-0822">Tryptophan biosynthesis</keyword>
<proteinExistence type="inferred from homology"/>
<dbReference type="InterPro" id="IPR044643">
    <property type="entry name" value="TrpF_fam"/>
</dbReference>
<name>A0A437QNH5_9PROT</name>
<gene>
    <name evidence="9" type="primary">trpF</name>
    <name evidence="11" type="ORF">EOI86_12270</name>
</gene>
<keyword evidence="7 9" id="KW-0057">Aromatic amino acid biosynthesis</keyword>
<evidence type="ECO:0000259" key="10">
    <source>
        <dbReference type="Pfam" id="PF00697"/>
    </source>
</evidence>
<sequence>MTVKAKICGLTDAPTLDAAVRAGAGYVGFMFFPKSPRAVRPEQAAPLVRSVPEQVKSVGVFVDPDDTMLDRILAEVPLDILQLHGDEPVDRVAEIKAKTGLPVMKVFKIAEAEDFEPARRYEQVVDYLMFDAKPPKESNRPGGNAIAFDWALLRGQSWTKPWFLAGGLTADNVKGAIKLTGAQLVDTSSGVEDGPGKKSPEKIRRFLSQLS</sequence>
<evidence type="ECO:0000256" key="3">
    <source>
        <dbReference type="ARBA" id="ARBA00012572"/>
    </source>
</evidence>
<dbReference type="InterPro" id="IPR011060">
    <property type="entry name" value="RibuloseP-bd_barrel"/>
</dbReference>
<reference evidence="12" key="1">
    <citation type="submission" date="2019-01" db="EMBL/GenBank/DDBJ databases">
        <title>Gri0909 isolated from a small marine red alga.</title>
        <authorList>
            <person name="Kim J."/>
            <person name="Jeong S.E."/>
            <person name="Jeon C.O."/>
        </authorList>
    </citation>
    <scope>NUCLEOTIDE SEQUENCE [LARGE SCALE GENOMIC DNA]</scope>
    <source>
        <strain evidence="12">Gri0909</strain>
    </source>
</reference>
<comment type="pathway">
    <text evidence="2 9">Amino-acid biosynthesis; L-tryptophan biosynthesis; L-tryptophan from chorismate: step 3/5.</text>
</comment>
<dbReference type="CDD" id="cd00405">
    <property type="entry name" value="PRAI"/>
    <property type="match status" value="1"/>
</dbReference>
<dbReference type="Gene3D" id="3.20.20.70">
    <property type="entry name" value="Aldolase class I"/>
    <property type="match status" value="1"/>
</dbReference>
<keyword evidence="5 9" id="KW-0028">Amino-acid biosynthesis</keyword>
<dbReference type="HAMAP" id="MF_00135">
    <property type="entry name" value="PRAI"/>
    <property type="match status" value="1"/>
</dbReference>
<dbReference type="PANTHER" id="PTHR42894:SF1">
    <property type="entry name" value="N-(5'-PHOSPHORIBOSYL)ANTHRANILATE ISOMERASE"/>
    <property type="match status" value="1"/>
</dbReference>
<organism evidence="11 12">
    <name type="scientific">Hwanghaeella grinnelliae</name>
    <dbReference type="NCBI Taxonomy" id="2500179"/>
    <lineage>
        <taxon>Bacteria</taxon>
        <taxon>Pseudomonadati</taxon>
        <taxon>Pseudomonadota</taxon>
        <taxon>Alphaproteobacteria</taxon>
        <taxon>Rhodospirillales</taxon>
        <taxon>Rhodospirillaceae</taxon>
        <taxon>Hwanghaeella</taxon>
    </lineage>
</organism>
<dbReference type="Proteomes" id="UP000287447">
    <property type="component" value="Unassembled WGS sequence"/>
</dbReference>
<dbReference type="RefSeq" id="WP_127765492.1">
    <property type="nucleotide sequence ID" value="NZ_SADE01000002.1"/>
</dbReference>
<dbReference type="GO" id="GO:0000162">
    <property type="term" value="P:L-tryptophan biosynthetic process"/>
    <property type="evidence" value="ECO:0007669"/>
    <property type="project" value="UniProtKB-UniRule"/>
</dbReference>
<dbReference type="EC" id="5.3.1.24" evidence="3 9"/>
<dbReference type="GO" id="GO:0004640">
    <property type="term" value="F:phosphoribosylanthranilate isomerase activity"/>
    <property type="evidence" value="ECO:0007669"/>
    <property type="project" value="UniProtKB-UniRule"/>
</dbReference>
<evidence type="ECO:0000256" key="9">
    <source>
        <dbReference type="HAMAP-Rule" id="MF_00135"/>
    </source>
</evidence>
<comment type="caution">
    <text evidence="11">The sequence shown here is derived from an EMBL/GenBank/DDBJ whole genome shotgun (WGS) entry which is preliminary data.</text>
</comment>
<feature type="domain" description="N-(5'phosphoribosyl) anthranilate isomerase (PRAI)" evidence="10">
    <location>
        <begin position="5"/>
        <end position="208"/>
    </location>
</feature>
<accession>A0A437QNH5</accession>
<evidence type="ECO:0000256" key="6">
    <source>
        <dbReference type="ARBA" id="ARBA00022822"/>
    </source>
</evidence>
<dbReference type="UniPathway" id="UPA00035">
    <property type="reaction ID" value="UER00042"/>
</dbReference>
<comment type="catalytic activity">
    <reaction evidence="1 9">
        <text>N-(5-phospho-beta-D-ribosyl)anthranilate = 1-(2-carboxyphenylamino)-1-deoxy-D-ribulose 5-phosphate</text>
        <dbReference type="Rhea" id="RHEA:21540"/>
        <dbReference type="ChEBI" id="CHEBI:18277"/>
        <dbReference type="ChEBI" id="CHEBI:58613"/>
        <dbReference type="EC" id="5.3.1.24"/>
    </reaction>
</comment>
<dbReference type="InterPro" id="IPR001240">
    <property type="entry name" value="PRAI_dom"/>
</dbReference>
<dbReference type="AlphaFoldDB" id="A0A437QNH5"/>
<dbReference type="EMBL" id="SADE01000002">
    <property type="protein sequence ID" value="RVU36015.1"/>
    <property type="molecule type" value="Genomic_DNA"/>
</dbReference>
<dbReference type="PANTHER" id="PTHR42894">
    <property type="entry name" value="N-(5'-PHOSPHORIBOSYL)ANTHRANILATE ISOMERASE"/>
    <property type="match status" value="1"/>
</dbReference>
<comment type="similarity">
    <text evidence="9">Belongs to the TrpF family.</text>
</comment>
<dbReference type="InterPro" id="IPR013785">
    <property type="entry name" value="Aldolase_TIM"/>
</dbReference>
<evidence type="ECO:0000256" key="5">
    <source>
        <dbReference type="ARBA" id="ARBA00022605"/>
    </source>
</evidence>
<evidence type="ECO:0000313" key="12">
    <source>
        <dbReference type="Proteomes" id="UP000287447"/>
    </source>
</evidence>
<dbReference type="OrthoDB" id="9796196at2"/>
<evidence type="ECO:0000256" key="7">
    <source>
        <dbReference type="ARBA" id="ARBA00023141"/>
    </source>
</evidence>